<organism evidence="6 7">
    <name type="scientific">Parabacteroides absconsus</name>
    <dbReference type="NCBI Taxonomy" id="2951805"/>
    <lineage>
        <taxon>Bacteria</taxon>
        <taxon>Pseudomonadati</taxon>
        <taxon>Bacteroidota</taxon>
        <taxon>Bacteroidia</taxon>
        <taxon>Bacteroidales</taxon>
        <taxon>Tannerellaceae</taxon>
        <taxon>Parabacteroides</taxon>
    </lineage>
</organism>
<dbReference type="InterPro" id="IPR049704">
    <property type="entry name" value="Aminotrans_3_PPA_site"/>
</dbReference>
<reference evidence="6 7" key="1">
    <citation type="submission" date="2024-02" db="EMBL/GenBank/DDBJ databases">
        <title>Whole genome sequencing of Parabacteroides sp. AD58.</title>
        <authorList>
            <person name="Chaplin A.V."/>
            <person name="Pikina A.P."/>
            <person name="Sokolova S.R."/>
            <person name="Korostin D.O."/>
            <person name="Efimov B.A."/>
        </authorList>
    </citation>
    <scope>NUCLEOTIDE SEQUENCE [LARGE SCALE GENOMIC DNA]</scope>
    <source>
        <strain evidence="6 7">AD58</strain>
    </source>
</reference>
<dbReference type="Proteomes" id="UP001320603">
    <property type="component" value="Chromosome"/>
</dbReference>
<keyword evidence="4 5" id="KW-0663">Pyridoxal phosphate</keyword>
<sequence length="377" mass="41097">MKLFDVYPLFNIEIVKGKGCHVWDKEGNEYLDLYGGHAVISVGHSHPTYVKAISDQVSKLGFYSNSVINSLQQTLADKLGKASGYDEYSLFLINSGAEANENALKLASFHNGKKRVLAFKHSFHGRTSAAVRVTDNPKIIAPVNEGLDVSYLPLNDSFAVEAELKKGDVSSVIIEGIQGVGGIQVPTNDFLQDLRSLCTKYQAVLILDEIQSGYGRSGKFFAHQYAGIRPDMITVAKGIANGFPMGAVLISPIFKPFYGMLGTTFGGNHLACAAAIAVLDIMNDEGLVANAEKVGSFLLEELHKLPGIKEIRGRGLMIGIEFEEPIKEIRSKLLFEQKVFTGVAGTNTIRLLPPLCLTLDEAAEFISRFRQVLGIKE</sequence>
<dbReference type="InterPro" id="IPR050103">
    <property type="entry name" value="Class-III_PLP-dep_AT"/>
</dbReference>
<dbReference type="Gene3D" id="3.40.640.10">
    <property type="entry name" value="Type I PLP-dependent aspartate aminotransferase-like (Major domain)"/>
    <property type="match status" value="1"/>
</dbReference>
<dbReference type="PANTHER" id="PTHR11986">
    <property type="entry name" value="AMINOTRANSFERASE CLASS III"/>
    <property type="match status" value="1"/>
</dbReference>
<dbReference type="PANTHER" id="PTHR11986:SF79">
    <property type="entry name" value="ACETYLORNITHINE AMINOTRANSFERASE, MITOCHONDRIAL"/>
    <property type="match status" value="1"/>
</dbReference>
<evidence type="ECO:0000313" key="6">
    <source>
        <dbReference type="EMBL" id="WWV66464.1"/>
    </source>
</evidence>
<keyword evidence="3" id="KW-0808">Transferase</keyword>
<dbReference type="InterPro" id="IPR015422">
    <property type="entry name" value="PyrdxlP-dep_Trfase_small"/>
</dbReference>
<accession>A0ABZ2IP01</accession>
<gene>
    <name evidence="6" type="ORF">NEE14_000270</name>
</gene>
<evidence type="ECO:0000256" key="3">
    <source>
        <dbReference type="ARBA" id="ARBA00022679"/>
    </source>
</evidence>
<dbReference type="Pfam" id="PF00202">
    <property type="entry name" value="Aminotran_3"/>
    <property type="match status" value="1"/>
</dbReference>
<dbReference type="GO" id="GO:0008483">
    <property type="term" value="F:transaminase activity"/>
    <property type="evidence" value="ECO:0007669"/>
    <property type="project" value="UniProtKB-KW"/>
</dbReference>
<keyword evidence="7" id="KW-1185">Reference proteome</keyword>
<comment type="similarity">
    <text evidence="5">Belongs to the class-III pyridoxal-phosphate-dependent aminotransferase family.</text>
</comment>
<evidence type="ECO:0000256" key="1">
    <source>
        <dbReference type="ARBA" id="ARBA00001933"/>
    </source>
</evidence>
<dbReference type="PROSITE" id="PS00600">
    <property type="entry name" value="AA_TRANSFER_CLASS_3"/>
    <property type="match status" value="1"/>
</dbReference>
<keyword evidence="2 6" id="KW-0032">Aminotransferase</keyword>
<protein>
    <submittedName>
        <fullName evidence="6">Aspartate aminotransferase family protein</fullName>
    </submittedName>
</protein>
<dbReference type="InterPro" id="IPR005814">
    <property type="entry name" value="Aminotrans_3"/>
</dbReference>
<evidence type="ECO:0000313" key="7">
    <source>
        <dbReference type="Proteomes" id="UP001320603"/>
    </source>
</evidence>
<dbReference type="SUPFAM" id="SSF53383">
    <property type="entry name" value="PLP-dependent transferases"/>
    <property type="match status" value="1"/>
</dbReference>
<dbReference type="PIRSF" id="PIRSF000521">
    <property type="entry name" value="Transaminase_4ab_Lys_Orn"/>
    <property type="match status" value="1"/>
</dbReference>
<dbReference type="InterPro" id="IPR015421">
    <property type="entry name" value="PyrdxlP-dep_Trfase_major"/>
</dbReference>
<proteinExistence type="inferred from homology"/>
<dbReference type="EMBL" id="CP146284">
    <property type="protein sequence ID" value="WWV66464.1"/>
    <property type="molecule type" value="Genomic_DNA"/>
</dbReference>
<comment type="cofactor">
    <cofactor evidence="1">
        <name>pyridoxal 5'-phosphate</name>
        <dbReference type="ChEBI" id="CHEBI:597326"/>
    </cofactor>
</comment>
<dbReference type="CDD" id="cd00610">
    <property type="entry name" value="OAT_like"/>
    <property type="match status" value="1"/>
</dbReference>
<evidence type="ECO:0000256" key="4">
    <source>
        <dbReference type="ARBA" id="ARBA00022898"/>
    </source>
</evidence>
<name>A0ABZ2IP01_9BACT</name>
<evidence type="ECO:0000256" key="5">
    <source>
        <dbReference type="RuleBase" id="RU003560"/>
    </source>
</evidence>
<dbReference type="Gene3D" id="3.90.1150.10">
    <property type="entry name" value="Aspartate Aminotransferase, domain 1"/>
    <property type="match status" value="1"/>
</dbReference>
<dbReference type="InterPro" id="IPR015424">
    <property type="entry name" value="PyrdxlP-dep_Trfase"/>
</dbReference>
<evidence type="ECO:0000256" key="2">
    <source>
        <dbReference type="ARBA" id="ARBA00022576"/>
    </source>
</evidence>
<dbReference type="RefSeq" id="WP_251966275.1">
    <property type="nucleotide sequence ID" value="NZ_CP146284.1"/>
</dbReference>